<keyword evidence="1" id="KW-0732">Signal</keyword>
<keyword evidence="3" id="KW-1185">Reference proteome</keyword>
<gene>
    <name evidence="2" type="ORF">TWF696_000157</name>
</gene>
<reference evidence="2 3" key="1">
    <citation type="submission" date="2019-10" db="EMBL/GenBank/DDBJ databases">
        <authorList>
            <person name="Palmer J.M."/>
        </authorList>
    </citation>
    <scope>NUCLEOTIDE SEQUENCE [LARGE SCALE GENOMIC DNA]</scope>
    <source>
        <strain evidence="2 3">TWF696</strain>
    </source>
</reference>
<feature type="signal peptide" evidence="1">
    <location>
        <begin position="1"/>
        <end position="22"/>
    </location>
</feature>
<dbReference type="Proteomes" id="UP001375240">
    <property type="component" value="Unassembled WGS sequence"/>
</dbReference>
<sequence length="547" mass="62248">MMLVPGIALLLAFTSIPCPAEAWYQTISTDAPNQLHLRTHQHEDENCVSRSPLFESVLGILNVVGSRQLHALALYIGGDCERDHPDRYSLFVHFYDEPQAIQLVDLGIPGLEHSWSAYRGIDPDSDNWINYGIRNLNYARSTGIGEQWYQPQDSGRTPVGEFYARLLDEVPPGSIRYKIEGTDQYITAHNVVKIATGTDGQLLIPDPDTILTPEEIEDAIHELRYNVRLYYAETGGRDRHSVAQQRDQMNENLRQEFLQKDTSQLLDFTNRDPRIDIVSDRVSGQSGQTNIQGQTMNTPNMGMNQPPLWSEMEPYSPFQAEDIYAPDPFQRPEPRSPYAFDNDPPPLGNMMVSPIFDWVNYVYKYRGSPNPTQFDPQLVAEVIGDITAEYNRITSPQQRTIDVDGFAVPRPRTNVRTAEQLPQNAGIPLTSNRDISIEEDGLEDPGFEKAFAEQLAAERAAMRNGRMLDEEINFREFRDDDYWKAIRDIDFETLGNEDAVLEEPGANEADFWPEPQINIEDQAGIFSPSSYFEEEIQDRAEDPSSYR</sequence>
<evidence type="ECO:0000313" key="2">
    <source>
        <dbReference type="EMBL" id="KAK6358985.1"/>
    </source>
</evidence>
<evidence type="ECO:0000256" key="1">
    <source>
        <dbReference type="SAM" id="SignalP"/>
    </source>
</evidence>
<protein>
    <submittedName>
        <fullName evidence="2">Uncharacterized protein</fullName>
    </submittedName>
</protein>
<evidence type="ECO:0000313" key="3">
    <source>
        <dbReference type="Proteomes" id="UP001375240"/>
    </source>
</evidence>
<proteinExistence type="predicted"/>
<comment type="caution">
    <text evidence="2">The sequence shown here is derived from an EMBL/GenBank/DDBJ whole genome shotgun (WGS) entry which is preliminary data.</text>
</comment>
<organism evidence="2 3">
    <name type="scientific">Orbilia brochopaga</name>
    <dbReference type="NCBI Taxonomy" id="3140254"/>
    <lineage>
        <taxon>Eukaryota</taxon>
        <taxon>Fungi</taxon>
        <taxon>Dikarya</taxon>
        <taxon>Ascomycota</taxon>
        <taxon>Pezizomycotina</taxon>
        <taxon>Orbiliomycetes</taxon>
        <taxon>Orbiliales</taxon>
        <taxon>Orbiliaceae</taxon>
        <taxon>Orbilia</taxon>
    </lineage>
</organism>
<dbReference type="AlphaFoldDB" id="A0AAV9VAK5"/>
<accession>A0AAV9VAK5</accession>
<feature type="chain" id="PRO_5043945355" evidence="1">
    <location>
        <begin position="23"/>
        <end position="547"/>
    </location>
</feature>
<name>A0AAV9VAK5_9PEZI</name>
<dbReference type="EMBL" id="JAVHNQ010000001">
    <property type="protein sequence ID" value="KAK6358985.1"/>
    <property type="molecule type" value="Genomic_DNA"/>
</dbReference>